<dbReference type="InterPro" id="IPR000515">
    <property type="entry name" value="MetI-like"/>
</dbReference>
<dbReference type="Pfam" id="PF12911">
    <property type="entry name" value="OppC_N"/>
    <property type="match status" value="1"/>
</dbReference>
<dbReference type="Proteomes" id="UP001501821">
    <property type="component" value="Unassembled WGS sequence"/>
</dbReference>
<feature type="transmembrane region" description="Helical" evidence="7">
    <location>
        <begin position="59"/>
        <end position="81"/>
    </location>
</feature>
<evidence type="ECO:0000256" key="1">
    <source>
        <dbReference type="ARBA" id="ARBA00004651"/>
    </source>
</evidence>
<evidence type="ECO:0000256" key="5">
    <source>
        <dbReference type="ARBA" id="ARBA00022989"/>
    </source>
</evidence>
<keyword evidence="10" id="KW-1185">Reference proteome</keyword>
<evidence type="ECO:0000256" key="7">
    <source>
        <dbReference type="RuleBase" id="RU363032"/>
    </source>
</evidence>
<reference evidence="10" key="1">
    <citation type="journal article" date="2019" name="Int. J. Syst. Evol. Microbiol.">
        <title>The Global Catalogue of Microorganisms (GCM) 10K type strain sequencing project: providing services to taxonomists for standard genome sequencing and annotation.</title>
        <authorList>
            <consortium name="The Broad Institute Genomics Platform"/>
            <consortium name="The Broad Institute Genome Sequencing Center for Infectious Disease"/>
            <person name="Wu L."/>
            <person name="Ma J."/>
        </authorList>
    </citation>
    <scope>NUCLEOTIDE SEQUENCE [LARGE SCALE GENOMIC DNA]</scope>
    <source>
        <strain evidence="10">JCM 16953</strain>
    </source>
</reference>
<protein>
    <submittedName>
        <fullName evidence="9">ABC transporter permease</fullName>
    </submittedName>
</protein>
<dbReference type="EMBL" id="BAABAH010000016">
    <property type="protein sequence ID" value="GAA3831533.1"/>
    <property type="molecule type" value="Genomic_DNA"/>
</dbReference>
<dbReference type="PROSITE" id="PS50928">
    <property type="entry name" value="ABC_TM1"/>
    <property type="match status" value="1"/>
</dbReference>
<keyword evidence="3" id="KW-1003">Cell membrane</keyword>
<feature type="transmembrane region" description="Helical" evidence="7">
    <location>
        <begin position="142"/>
        <end position="166"/>
    </location>
</feature>
<evidence type="ECO:0000256" key="6">
    <source>
        <dbReference type="ARBA" id="ARBA00023136"/>
    </source>
</evidence>
<accession>A0ABP7J1R7</accession>
<feature type="transmembrane region" description="Helical" evidence="7">
    <location>
        <begin position="320"/>
        <end position="341"/>
    </location>
</feature>
<evidence type="ECO:0000256" key="4">
    <source>
        <dbReference type="ARBA" id="ARBA00022692"/>
    </source>
</evidence>
<dbReference type="PANTHER" id="PTHR43386">
    <property type="entry name" value="OLIGOPEPTIDE TRANSPORT SYSTEM PERMEASE PROTEIN APPC"/>
    <property type="match status" value="1"/>
</dbReference>
<keyword evidence="5 7" id="KW-1133">Transmembrane helix</keyword>
<dbReference type="CDD" id="cd06261">
    <property type="entry name" value="TM_PBP2"/>
    <property type="match status" value="1"/>
</dbReference>
<proteinExistence type="inferred from homology"/>
<dbReference type="InterPro" id="IPR035906">
    <property type="entry name" value="MetI-like_sf"/>
</dbReference>
<keyword evidence="6 7" id="KW-0472">Membrane</keyword>
<comment type="caution">
    <text evidence="9">The sequence shown here is derived from an EMBL/GenBank/DDBJ whole genome shotgun (WGS) entry which is preliminary data.</text>
</comment>
<feature type="transmembrane region" description="Helical" evidence="7">
    <location>
        <begin position="267"/>
        <end position="294"/>
    </location>
</feature>
<evidence type="ECO:0000259" key="8">
    <source>
        <dbReference type="PROSITE" id="PS50928"/>
    </source>
</evidence>
<comment type="similarity">
    <text evidence="7">Belongs to the binding-protein-dependent transport system permease family.</text>
</comment>
<feature type="transmembrane region" description="Helical" evidence="7">
    <location>
        <begin position="209"/>
        <end position="232"/>
    </location>
</feature>
<dbReference type="InterPro" id="IPR025966">
    <property type="entry name" value="OppC_N"/>
</dbReference>
<comment type="subcellular location">
    <subcellularLocation>
        <location evidence="1 7">Cell membrane</location>
        <topology evidence="1 7">Multi-pass membrane protein</topology>
    </subcellularLocation>
</comment>
<dbReference type="Pfam" id="PF00528">
    <property type="entry name" value="BPD_transp_1"/>
    <property type="match status" value="1"/>
</dbReference>
<evidence type="ECO:0000256" key="2">
    <source>
        <dbReference type="ARBA" id="ARBA00022448"/>
    </source>
</evidence>
<keyword evidence="4 7" id="KW-0812">Transmembrane</keyword>
<dbReference type="PANTHER" id="PTHR43386:SF1">
    <property type="entry name" value="D,D-DIPEPTIDE TRANSPORT SYSTEM PERMEASE PROTEIN DDPC-RELATED"/>
    <property type="match status" value="1"/>
</dbReference>
<keyword evidence="2 7" id="KW-0813">Transport</keyword>
<dbReference type="Gene3D" id="1.10.3720.10">
    <property type="entry name" value="MetI-like"/>
    <property type="match status" value="1"/>
</dbReference>
<organism evidence="9 10">
    <name type="scientific">Nocardioides panacisoli</name>
    <dbReference type="NCBI Taxonomy" id="627624"/>
    <lineage>
        <taxon>Bacteria</taxon>
        <taxon>Bacillati</taxon>
        <taxon>Actinomycetota</taxon>
        <taxon>Actinomycetes</taxon>
        <taxon>Propionibacteriales</taxon>
        <taxon>Nocardioidaceae</taxon>
        <taxon>Nocardioides</taxon>
    </lineage>
</organism>
<name>A0ABP7J1R7_9ACTN</name>
<evidence type="ECO:0000313" key="9">
    <source>
        <dbReference type="EMBL" id="GAA3831533.1"/>
    </source>
</evidence>
<sequence length="351" mass="37686">MRHVPAAAFGNEGMGMSLPVIDLSSHEDAATSPGSEVERKEIAGRSPTRIAFDRLRKDPVAVICVVVILFFIVVAVFAPLLEKLFGVSTDTVLASTRVDLVTGLPKIGPPNHGFDPDHPFGVAPGDGTDNLAVWIEGCRTSLYLATVATVGSTAIGIVLGLLAGFLGGIVDTIISFFIDLFLTFPFLLAALSVAPILNERYATEPDKLAVVSFYVLVAILVFFGWMTVARLVRGEALALREREFVKAARVIGVPTWQVLFKEILPNLLAPIIVSISLGLPTFVALEAGLSYLGIGVTGRESWGVTINAATKYWETYPQYLLEPVLGIAILVVALNLLGDAVRDAFDPKTRR</sequence>
<dbReference type="InterPro" id="IPR050366">
    <property type="entry name" value="BP-dependent_transpt_permease"/>
</dbReference>
<feature type="domain" description="ABC transmembrane type-1" evidence="8">
    <location>
        <begin position="138"/>
        <end position="338"/>
    </location>
</feature>
<feature type="transmembrane region" description="Helical" evidence="7">
    <location>
        <begin position="173"/>
        <end position="197"/>
    </location>
</feature>
<dbReference type="SUPFAM" id="SSF161098">
    <property type="entry name" value="MetI-like"/>
    <property type="match status" value="1"/>
</dbReference>
<evidence type="ECO:0000313" key="10">
    <source>
        <dbReference type="Proteomes" id="UP001501821"/>
    </source>
</evidence>
<gene>
    <name evidence="9" type="ORF">GCM10022242_36040</name>
</gene>
<evidence type="ECO:0000256" key="3">
    <source>
        <dbReference type="ARBA" id="ARBA00022475"/>
    </source>
</evidence>